<name>A0A2S2Q050_9HEMI</name>
<gene>
    <name evidence="1" type="ORF">g.86152</name>
</gene>
<reference evidence="1" key="1">
    <citation type="submission" date="2018-04" db="EMBL/GenBank/DDBJ databases">
        <title>Transcriptome assembly of Sipha flava.</title>
        <authorList>
            <person name="Scully E.D."/>
            <person name="Geib S.M."/>
            <person name="Palmer N.A."/>
            <person name="Koch K."/>
            <person name="Bradshaw J."/>
            <person name="Heng-Moss T."/>
            <person name="Sarath G."/>
        </authorList>
    </citation>
    <scope>NUCLEOTIDE SEQUENCE</scope>
</reference>
<sequence length="115" mass="13302">MPRPRQSVLCNRFALVLDIVLFHCRRLCDMVRSIFTVAHVRRHSNSFRVSSDVIPVPFFREPKQVLPSLPISSCKTDEGCLTDNIIVTHSHTSMLRRYVEVLVIPFTLPMCNTKY</sequence>
<dbReference type="AlphaFoldDB" id="A0A2S2Q050"/>
<proteinExistence type="predicted"/>
<accession>A0A2S2Q050</accession>
<evidence type="ECO:0000313" key="1">
    <source>
        <dbReference type="EMBL" id="MBY71128.1"/>
    </source>
</evidence>
<organism evidence="1">
    <name type="scientific">Sipha flava</name>
    <name type="common">yellow sugarcane aphid</name>
    <dbReference type="NCBI Taxonomy" id="143950"/>
    <lineage>
        <taxon>Eukaryota</taxon>
        <taxon>Metazoa</taxon>
        <taxon>Ecdysozoa</taxon>
        <taxon>Arthropoda</taxon>
        <taxon>Hexapoda</taxon>
        <taxon>Insecta</taxon>
        <taxon>Pterygota</taxon>
        <taxon>Neoptera</taxon>
        <taxon>Paraneoptera</taxon>
        <taxon>Hemiptera</taxon>
        <taxon>Sternorrhyncha</taxon>
        <taxon>Aphidomorpha</taxon>
        <taxon>Aphidoidea</taxon>
        <taxon>Aphididae</taxon>
        <taxon>Sipha</taxon>
    </lineage>
</organism>
<protein>
    <submittedName>
        <fullName evidence="1">Uncharacterized protein</fullName>
    </submittedName>
</protein>
<dbReference type="EMBL" id="GGMS01001925">
    <property type="protein sequence ID" value="MBY71128.1"/>
    <property type="molecule type" value="Transcribed_RNA"/>
</dbReference>